<name>A0ABP8B5U6_9ACTN</name>
<sequence length="101" mass="10753">MGTAPEVFAPLAVRWLHGMAGFLPELAREAGSAAYADGVSTVDLNRVAVDGLIRLSGAHGVAADVHEPLKALLDKWSADGHGQDSFSSVFELLRSRDTPRR</sequence>
<keyword evidence="3" id="KW-1185">Reference proteome</keyword>
<dbReference type="InterPro" id="IPR013328">
    <property type="entry name" value="6PGD_dom2"/>
</dbReference>
<dbReference type="InterPro" id="IPR048666">
    <property type="entry name" value="RedAm-like_C"/>
</dbReference>
<gene>
    <name evidence="2" type="ORF">GCM10022252_48630</name>
</gene>
<dbReference type="Proteomes" id="UP001501251">
    <property type="component" value="Unassembled WGS sequence"/>
</dbReference>
<dbReference type="RefSeq" id="WP_344920325.1">
    <property type="nucleotide sequence ID" value="NZ_BAABAQ010000009.1"/>
</dbReference>
<dbReference type="Gene3D" id="1.10.1040.10">
    <property type="entry name" value="N-(1-d-carboxylethyl)-l-norvaline Dehydrogenase, domain 2"/>
    <property type="match status" value="1"/>
</dbReference>
<evidence type="ECO:0000313" key="2">
    <source>
        <dbReference type="EMBL" id="GAA4198349.1"/>
    </source>
</evidence>
<comment type="caution">
    <text evidence="2">The sequence shown here is derived from an EMBL/GenBank/DDBJ whole genome shotgun (WGS) entry which is preliminary data.</text>
</comment>
<feature type="domain" description="NADPH-dependent reductive aminase-like C-terminal" evidence="1">
    <location>
        <begin position="2"/>
        <end position="94"/>
    </location>
</feature>
<organism evidence="2 3">
    <name type="scientific">Streptosporangium oxazolinicum</name>
    <dbReference type="NCBI Taxonomy" id="909287"/>
    <lineage>
        <taxon>Bacteria</taxon>
        <taxon>Bacillati</taxon>
        <taxon>Actinomycetota</taxon>
        <taxon>Actinomycetes</taxon>
        <taxon>Streptosporangiales</taxon>
        <taxon>Streptosporangiaceae</taxon>
        <taxon>Streptosporangium</taxon>
    </lineage>
</organism>
<evidence type="ECO:0000313" key="3">
    <source>
        <dbReference type="Proteomes" id="UP001501251"/>
    </source>
</evidence>
<dbReference type="EMBL" id="BAABAQ010000009">
    <property type="protein sequence ID" value="GAA4198349.1"/>
    <property type="molecule type" value="Genomic_DNA"/>
</dbReference>
<proteinExistence type="predicted"/>
<dbReference type="Pfam" id="PF21761">
    <property type="entry name" value="RedAm-like_C"/>
    <property type="match status" value="1"/>
</dbReference>
<protein>
    <recommendedName>
        <fullName evidence="1">NADPH-dependent reductive aminase-like C-terminal domain-containing protein</fullName>
    </recommendedName>
</protein>
<evidence type="ECO:0000259" key="1">
    <source>
        <dbReference type="Pfam" id="PF21761"/>
    </source>
</evidence>
<accession>A0ABP8B5U6</accession>
<reference evidence="3" key="1">
    <citation type="journal article" date="2019" name="Int. J. Syst. Evol. Microbiol.">
        <title>The Global Catalogue of Microorganisms (GCM) 10K type strain sequencing project: providing services to taxonomists for standard genome sequencing and annotation.</title>
        <authorList>
            <consortium name="The Broad Institute Genomics Platform"/>
            <consortium name="The Broad Institute Genome Sequencing Center for Infectious Disease"/>
            <person name="Wu L."/>
            <person name="Ma J."/>
        </authorList>
    </citation>
    <scope>NUCLEOTIDE SEQUENCE [LARGE SCALE GENOMIC DNA]</scope>
    <source>
        <strain evidence="3">JCM 17388</strain>
    </source>
</reference>